<keyword evidence="3" id="KW-0804">Transcription</keyword>
<keyword evidence="2 4" id="KW-0238">DNA-binding</keyword>
<dbReference type="AlphaFoldDB" id="A0A3L7AF90"/>
<proteinExistence type="predicted"/>
<name>A0A3L7AF90_9MICO</name>
<evidence type="ECO:0000259" key="5">
    <source>
        <dbReference type="PROSITE" id="PS50977"/>
    </source>
</evidence>
<evidence type="ECO:0000256" key="2">
    <source>
        <dbReference type="ARBA" id="ARBA00023125"/>
    </source>
</evidence>
<dbReference type="Proteomes" id="UP000269438">
    <property type="component" value="Unassembled WGS sequence"/>
</dbReference>
<protein>
    <submittedName>
        <fullName evidence="6">TetR/AcrR family transcriptional regulator</fullName>
    </submittedName>
</protein>
<gene>
    <name evidence="6" type="ORF">D9V34_17080</name>
</gene>
<keyword evidence="1" id="KW-0805">Transcription regulation</keyword>
<reference evidence="6 7" key="1">
    <citation type="submission" date="2018-10" db="EMBL/GenBank/DDBJ databases">
        <authorList>
            <person name="Li J."/>
        </authorList>
    </citation>
    <scope>NUCLEOTIDE SEQUENCE [LARGE SCALE GENOMIC DNA]</scope>
    <source>
        <strain evidence="6 7">JCM 11654</strain>
    </source>
</reference>
<dbReference type="SUPFAM" id="SSF46689">
    <property type="entry name" value="Homeodomain-like"/>
    <property type="match status" value="1"/>
</dbReference>
<comment type="caution">
    <text evidence="6">The sequence shown here is derived from an EMBL/GenBank/DDBJ whole genome shotgun (WGS) entry which is preliminary data.</text>
</comment>
<dbReference type="SUPFAM" id="SSF48498">
    <property type="entry name" value="Tetracyclin repressor-like, C-terminal domain"/>
    <property type="match status" value="1"/>
</dbReference>
<dbReference type="InterPro" id="IPR036271">
    <property type="entry name" value="Tet_transcr_reg_TetR-rel_C_sf"/>
</dbReference>
<dbReference type="InterPro" id="IPR001647">
    <property type="entry name" value="HTH_TetR"/>
</dbReference>
<evidence type="ECO:0000256" key="4">
    <source>
        <dbReference type="PROSITE-ProRule" id="PRU00335"/>
    </source>
</evidence>
<dbReference type="InterPro" id="IPR050109">
    <property type="entry name" value="HTH-type_TetR-like_transc_reg"/>
</dbReference>
<accession>A0A3L7AF90</accession>
<dbReference type="PANTHER" id="PTHR30055">
    <property type="entry name" value="HTH-TYPE TRANSCRIPTIONAL REGULATOR RUTR"/>
    <property type="match status" value="1"/>
</dbReference>
<dbReference type="EMBL" id="RCUY01000016">
    <property type="protein sequence ID" value="RLP78917.1"/>
    <property type="molecule type" value="Genomic_DNA"/>
</dbReference>
<dbReference type="InterPro" id="IPR009057">
    <property type="entry name" value="Homeodomain-like_sf"/>
</dbReference>
<dbReference type="Gene3D" id="1.10.357.10">
    <property type="entry name" value="Tetracycline Repressor, domain 2"/>
    <property type="match status" value="1"/>
</dbReference>
<evidence type="ECO:0000313" key="6">
    <source>
        <dbReference type="EMBL" id="RLP78917.1"/>
    </source>
</evidence>
<dbReference type="PANTHER" id="PTHR30055:SF220">
    <property type="entry name" value="TETR-FAMILY REGULATORY PROTEIN"/>
    <property type="match status" value="1"/>
</dbReference>
<evidence type="ECO:0000313" key="7">
    <source>
        <dbReference type="Proteomes" id="UP000269438"/>
    </source>
</evidence>
<organism evidence="6 7">
    <name type="scientific">Mycetocola lacteus</name>
    <dbReference type="NCBI Taxonomy" id="76637"/>
    <lineage>
        <taxon>Bacteria</taxon>
        <taxon>Bacillati</taxon>
        <taxon>Actinomycetota</taxon>
        <taxon>Actinomycetes</taxon>
        <taxon>Micrococcales</taxon>
        <taxon>Microbacteriaceae</taxon>
        <taxon>Mycetocola</taxon>
    </lineage>
</organism>
<dbReference type="GO" id="GO:0003700">
    <property type="term" value="F:DNA-binding transcription factor activity"/>
    <property type="evidence" value="ECO:0007669"/>
    <property type="project" value="TreeGrafter"/>
</dbReference>
<keyword evidence="7" id="KW-1185">Reference proteome</keyword>
<feature type="domain" description="HTH tetR-type" evidence="5">
    <location>
        <begin position="14"/>
        <end position="74"/>
    </location>
</feature>
<evidence type="ECO:0000256" key="3">
    <source>
        <dbReference type="ARBA" id="ARBA00023163"/>
    </source>
</evidence>
<dbReference type="OrthoDB" id="3173376at2"/>
<sequence length="201" mass="20942">MLAMSTLGTTPYHRDALKEQLIAIAADRVDAGERDVSLREIARTAGVSTAAPYRHFSDRGDLLLHVAARGFDALTAALTAVPGEPADLAALATAYVEFARAFPGRYELMFSRPCAGSELVHESSARTMAAFVERAGLDGQDPSVALAYWSLVHGLTGLLAAGKVRALPGAPVAAVAGKDGDVREDAAVRAVIAAVVSVMRG</sequence>
<dbReference type="PROSITE" id="PS50977">
    <property type="entry name" value="HTH_TETR_2"/>
    <property type="match status" value="1"/>
</dbReference>
<dbReference type="InterPro" id="IPR025996">
    <property type="entry name" value="MT1864/Rv1816-like_C"/>
</dbReference>
<evidence type="ECO:0000256" key="1">
    <source>
        <dbReference type="ARBA" id="ARBA00023015"/>
    </source>
</evidence>
<dbReference type="GO" id="GO:0000976">
    <property type="term" value="F:transcription cis-regulatory region binding"/>
    <property type="evidence" value="ECO:0007669"/>
    <property type="project" value="TreeGrafter"/>
</dbReference>
<feature type="DNA-binding region" description="H-T-H motif" evidence="4">
    <location>
        <begin position="37"/>
        <end position="56"/>
    </location>
</feature>
<dbReference type="Pfam" id="PF13305">
    <property type="entry name" value="TetR_C_33"/>
    <property type="match status" value="1"/>
</dbReference>
<dbReference type="Pfam" id="PF00440">
    <property type="entry name" value="TetR_N"/>
    <property type="match status" value="1"/>
</dbReference>